<reference evidence="2 4" key="1">
    <citation type="submission" date="2018-06" db="EMBL/GenBank/DDBJ databases">
        <authorList>
            <consortium name="Pathogen Informatics"/>
            <person name="Doyle S."/>
        </authorList>
    </citation>
    <scope>NUCLEOTIDE SEQUENCE [LARGE SCALE GENOMIC DNA]</scope>
    <source>
        <strain evidence="2 4">NCTC10597</strain>
    </source>
</reference>
<evidence type="ECO:0000259" key="1">
    <source>
        <dbReference type="Pfam" id="PF06855"/>
    </source>
</evidence>
<dbReference type="SUPFAM" id="SSF140652">
    <property type="entry name" value="YozE-like"/>
    <property type="match status" value="1"/>
</dbReference>
<dbReference type="EMBL" id="UGNP01000001">
    <property type="protein sequence ID" value="STX09483.1"/>
    <property type="molecule type" value="Genomic_DNA"/>
</dbReference>
<evidence type="ECO:0000313" key="4">
    <source>
        <dbReference type="Proteomes" id="UP000254330"/>
    </source>
</evidence>
<dbReference type="AlphaFoldDB" id="A0A2U3A955"/>
<gene>
    <name evidence="2" type="primary">yozE</name>
    <name evidence="3" type="ORF">DFR61_1683</name>
    <name evidence="2" type="ORF">NCTC10597_01159</name>
</gene>
<dbReference type="InterPro" id="IPR023089">
    <property type="entry name" value="YozE_SAM-like"/>
</dbReference>
<dbReference type="EMBL" id="SNZG01000068">
    <property type="protein sequence ID" value="TDR32057.1"/>
    <property type="molecule type" value="Genomic_DNA"/>
</dbReference>
<comment type="caution">
    <text evidence="2">The sequence shown here is derived from an EMBL/GenBank/DDBJ whole genome shotgun (WGS) entry which is preliminary data.</text>
</comment>
<evidence type="ECO:0000313" key="2">
    <source>
        <dbReference type="EMBL" id="STX09483.1"/>
    </source>
</evidence>
<dbReference type="NCBIfam" id="NF010193">
    <property type="entry name" value="PRK13672.1"/>
    <property type="match status" value="1"/>
</dbReference>
<dbReference type="Pfam" id="PF06855">
    <property type="entry name" value="YozE_SAM_like"/>
    <property type="match status" value="1"/>
</dbReference>
<dbReference type="OrthoDB" id="2242851at2"/>
<keyword evidence="5" id="KW-1185">Reference proteome</keyword>
<name>A0A2U3A955_9BACL</name>
<dbReference type="Proteomes" id="UP000254330">
    <property type="component" value="Unassembled WGS sequence"/>
</dbReference>
<sequence length="73" mass="8683">MRHSFYQHVLTYRGGGKMDALSDFAEAMFLDHTFPKQSEDFDELSRYIEEAAHEEMTAVRFDELWVVYSELEK</sequence>
<evidence type="ECO:0000313" key="5">
    <source>
        <dbReference type="Proteomes" id="UP000294641"/>
    </source>
</evidence>
<dbReference type="InterPro" id="IPR036806">
    <property type="entry name" value="YozE_SAM-like_sf"/>
</dbReference>
<protein>
    <submittedName>
        <fullName evidence="2">Protein of uncharacterized function (DUF1250)</fullName>
    </submittedName>
    <submittedName>
        <fullName evidence="3">Uncharacterized protein YozE (UPF0346 family)</fullName>
    </submittedName>
</protein>
<dbReference type="Gene3D" id="1.10.150.260">
    <property type="entry name" value="YozE SAM-like"/>
    <property type="match status" value="1"/>
</dbReference>
<proteinExistence type="predicted"/>
<organism evidence="2 4">
    <name type="scientific">Kurthia zopfii</name>
    <dbReference type="NCBI Taxonomy" id="1650"/>
    <lineage>
        <taxon>Bacteria</taxon>
        <taxon>Bacillati</taxon>
        <taxon>Bacillota</taxon>
        <taxon>Bacilli</taxon>
        <taxon>Bacillales</taxon>
        <taxon>Caryophanaceae</taxon>
        <taxon>Kurthia</taxon>
    </lineage>
</organism>
<dbReference type="RefSeq" id="WP_109350904.1">
    <property type="nucleotide sequence ID" value="NZ_BJUE01000095.1"/>
</dbReference>
<reference evidence="3 5" key="2">
    <citation type="submission" date="2019-03" db="EMBL/GenBank/DDBJ databases">
        <title>Genomic Encyclopedia of Type Strains, Phase IV (KMG-IV): sequencing the most valuable type-strain genomes for metagenomic binning, comparative biology and taxonomic classification.</title>
        <authorList>
            <person name="Goeker M."/>
        </authorList>
    </citation>
    <scope>NUCLEOTIDE SEQUENCE [LARGE SCALE GENOMIC DNA]</scope>
    <source>
        <strain evidence="3 5">DSM 20580</strain>
    </source>
</reference>
<feature type="domain" description="YozE SAM-like" evidence="1">
    <location>
        <begin position="4"/>
        <end position="69"/>
    </location>
</feature>
<evidence type="ECO:0000313" key="3">
    <source>
        <dbReference type="EMBL" id="TDR32057.1"/>
    </source>
</evidence>
<accession>A0A2U3A955</accession>
<dbReference type="Proteomes" id="UP000294641">
    <property type="component" value="Unassembled WGS sequence"/>
</dbReference>